<organism evidence="1 2">
    <name type="scientific">Venturia effusa</name>
    <dbReference type="NCBI Taxonomy" id="50376"/>
    <lineage>
        <taxon>Eukaryota</taxon>
        <taxon>Fungi</taxon>
        <taxon>Dikarya</taxon>
        <taxon>Ascomycota</taxon>
        <taxon>Pezizomycotina</taxon>
        <taxon>Dothideomycetes</taxon>
        <taxon>Pleosporomycetidae</taxon>
        <taxon>Venturiales</taxon>
        <taxon>Venturiaceae</taxon>
        <taxon>Venturia</taxon>
    </lineage>
</organism>
<dbReference type="OrthoDB" id="5086500at2759"/>
<evidence type="ECO:0000313" key="1">
    <source>
        <dbReference type="EMBL" id="QDS71911.1"/>
    </source>
</evidence>
<dbReference type="AlphaFoldDB" id="A0A517L8G0"/>
<dbReference type="EMBL" id="CP042191">
    <property type="protein sequence ID" value="QDS71911.1"/>
    <property type="molecule type" value="Genomic_DNA"/>
</dbReference>
<sequence>MKIAEKSIRCTQTYVLRSGRAVTAVKGHILDPQDHLLIDYRRNASGDGMWTQFIKNLSKDRHLDTLTAGDKPATQLDFETEMQGTAKGTSDEQIYTNTTIVLRKAEPEFGSTLRKSGRVFVGTPKTNDGGKTWTIDKMVLGAMYPGTSSRKQG</sequence>
<protein>
    <submittedName>
        <fullName evidence="1">Uncharacterized protein</fullName>
    </submittedName>
</protein>
<name>A0A517L8G0_9PEZI</name>
<reference evidence="1 2" key="1">
    <citation type="submission" date="2019-07" db="EMBL/GenBank/DDBJ databases">
        <title>Finished genome of Venturia effusa.</title>
        <authorList>
            <person name="Young C.A."/>
            <person name="Cox M.P."/>
            <person name="Ganley A.R.D."/>
            <person name="David W.J."/>
        </authorList>
    </citation>
    <scope>NUCLEOTIDE SEQUENCE [LARGE SCALE GENOMIC DNA]</scope>
    <source>
        <strain evidence="2">albino</strain>
    </source>
</reference>
<evidence type="ECO:0000313" key="2">
    <source>
        <dbReference type="Proteomes" id="UP000316270"/>
    </source>
</evidence>
<keyword evidence="2" id="KW-1185">Reference proteome</keyword>
<proteinExistence type="predicted"/>
<gene>
    <name evidence="1" type="ORF">FKW77_000425</name>
</gene>
<accession>A0A517L8G0</accession>
<dbReference type="Proteomes" id="UP000316270">
    <property type="component" value="Chromosome 7"/>
</dbReference>